<dbReference type="Proteomes" id="UP001332192">
    <property type="component" value="Chromosome"/>
</dbReference>
<dbReference type="InterPro" id="IPR008912">
    <property type="entry name" value="Uncharacterised_CoxE"/>
</dbReference>
<dbReference type="PANTHER" id="PTHR39338:SF6">
    <property type="entry name" value="BLL5662 PROTEIN"/>
    <property type="match status" value="1"/>
</dbReference>
<gene>
    <name evidence="2" type="ORF">U7230_15010</name>
</gene>
<dbReference type="PANTHER" id="PTHR39338">
    <property type="entry name" value="BLL5662 PROTEIN-RELATED"/>
    <property type="match status" value="1"/>
</dbReference>
<reference evidence="2 3" key="1">
    <citation type="journal article" date="2024" name="Front. Microbiol.">
        <title>Novel thermophilic genera Geochorda gen. nov. and Carboxydochorda gen. nov. from the deep terrestrial subsurface reveal the ecophysiological diversity in the class Limnochordia.</title>
        <authorList>
            <person name="Karnachuk O.V."/>
            <person name="Lukina A.P."/>
            <person name="Avakyan M.R."/>
            <person name="Kadnikov V.V."/>
            <person name="Begmatov S."/>
            <person name="Beletsky A.V."/>
            <person name="Vlasova K.G."/>
            <person name="Novikov A.A."/>
            <person name="Shcherbakova V.A."/>
            <person name="Mardanov A.V."/>
            <person name="Ravin N.V."/>
        </authorList>
    </citation>
    <scope>NUCLEOTIDE SEQUENCE [LARGE SCALE GENOMIC DNA]</scope>
    <source>
        <strain evidence="2 3">L945</strain>
    </source>
</reference>
<dbReference type="InterPro" id="IPR011195">
    <property type="entry name" value="UCP010256"/>
</dbReference>
<feature type="compositionally biased region" description="Polar residues" evidence="1">
    <location>
        <begin position="407"/>
        <end position="416"/>
    </location>
</feature>
<dbReference type="CDD" id="cd00198">
    <property type="entry name" value="vWFA"/>
    <property type="match status" value="1"/>
</dbReference>
<evidence type="ECO:0000256" key="1">
    <source>
        <dbReference type="SAM" id="MobiDB-lite"/>
    </source>
</evidence>
<evidence type="ECO:0000313" key="2">
    <source>
        <dbReference type="EMBL" id="WRP17369.1"/>
    </source>
</evidence>
<accession>A0ABZ1BXF4</accession>
<feature type="compositionally biased region" description="Basic and acidic residues" evidence="1">
    <location>
        <begin position="395"/>
        <end position="405"/>
    </location>
</feature>
<dbReference type="InterPro" id="IPR036465">
    <property type="entry name" value="vWFA_dom_sf"/>
</dbReference>
<evidence type="ECO:0000313" key="3">
    <source>
        <dbReference type="Proteomes" id="UP001332192"/>
    </source>
</evidence>
<organism evidence="2 3">
    <name type="scientific">Carboxydichorda subterranea</name>
    <dbReference type="NCBI Taxonomy" id="3109565"/>
    <lineage>
        <taxon>Bacteria</taxon>
        <taxon>Bacillati</taxon>
        <taxon>Bacillota</taxon>
        <taxon>Limnochordia</taxon>
        <taxon>Limnochordales</taxon>
        <taxon>Geochordaceae</taxon>
        <taxon>Carboxydichorda</taxon>
    </lineage>
</organism>
<sequence length="433" mass="48796">MAHFGPNVVRWIRALRRLGIQAGTGQVIRALQAVEAAGLCSRGDVYVALRSQIVTRVEQIPLFDAAFTLLWRTARGLPPPGDPAYETLHAHVERLRRRRQLEEAARRVPWAVRLEPQGEGWVARDGEAVDLVRTTGYSPEEVWRRRPLGELTPFERGELRQFVQRLVRRPSRRSRRWWSRPEGPLWDMRATARRALAAGGELVTLSFLRRRRRAVPLVVLCDVSGSMESLVRPLVAALHGLTRRWGDVESFVFGTRLTRITPALRRHQVDRALDDVSGRVLDWAGGTRIGESLAAFNRAFARRALRRGAVVLIVSDGWDKGDPKQLAQEMSRLQRQARRVVWINPMLQALPDRPEGLPAGMQAVLAYVDEVAVGRVVEAPGALAAYLNGLEWRRPVRPHRPEPERSNGWTNTSTTPLHPVPRPQSSSSSDVMS</sequence>
<feature type="compositionally biased region" description="Polar residues" evidence="1">
    <location>
        <begin position="423"/>
        <end position="433"/>
    </location>
</feature>
<name>A0ABZ1BXF4_9FIRM</name>
<protein>
    <submittedName>
        <fullName evidence="2">VWA domain-containing protein</fullName>
    </submittedName>
</protein>
<proteinExistence type="predicted"/>
<dbReference type="PIRSF" id="PIRSF010256">
    <property type="entry name" value="CoxE_vWa"/>
    <property type="match status" value="1"/>
</dbReference>
<dbReference type="RefSeq" id="WP_324716640.1">
    <property type="nucleotide sequence ID" value="NZ_CP141615.1"/>
</dbReference>
<dbReference type="SUPFAM" id="SSF53300">
    <property type="entry name" value="vWA-like"/>
    <property type="match status" value="1"/>
</dbReference>
<keyword evidence="3" id="KW-1185">Reference proteome</keyword>
<dbReference type="Pfam" id="PF05762">
    <property type="entry name" value="VWA_CoxE"/>
    <property type="match status" value="1"/>
</dbReference>
<feature type="region of interest" description="Disordered" evidence="1">
    <location>
        <begin position="395"/>
        <end position="433"/>
    </location>
</feature>
<dbReference type="Gene3D" id="3.40.50.410">
    <property type="entry name" value="von Willebrand factor, type A domain"/>
    <property type="match status" value="1"/>
</dbReference>
<dbReference type="EMBL" id="CP141615">
    <property type="protein sequence ID" value="WRP17369.1"/>
    <property type="molecule type" value="Genomic_DNA"/>
</dbReference>